<dbReference type="InterPro" id="IPR046883">
    <property type="entry name" value="T6SS_FHA_C"/>
</dbReference>
<dbReference type="Proteomes" id="UP000317901">
    <property type="component" value="Unassembled WGS sequence"/>
</dbReference>
<dbReference type="InterPro" id="IPR008984">
    <property type="entry name" value="SMAD_FHA_dom_sf"/>
</dbReference>
<evidence type="ECO:0000313" key="2">
    <source>
        <dbReference type="EMBL" id="TWR88475.1"/>
    </source>
</evidence>
<dbReference type="Gene3D" id="2.60.200.20">
    <property type="match status" value="1"/>
</dbReference>
<comment type="caution">
    <text evidence="2">The sequence shown here is derived from an EMBL/GenBank/DDBJ whole genome shotgun (WGS) entry which is preliminary data.</text>
</comment>
<dbReference type="SUPFAM" id="SSF49879">
    <property type="entry name" value="SMAD/FHA domain"/>
    <property type="match status" value="1"/>
</dbReference>
<evidence type="ECO:0000313" key="3">
    <source>
        <dbReference type="Proteomes" id="UP000317901"/>
    </source>
</evidence>
<protein>
    <submittedName>
        <fullName evidence="2">Type VI secretion system-associated FHA domain protein TagH</fullName>
    </submittedName>
</protein>
<dbReference type="CDD" id="cd00060">
    <property type="entry name" value="FHA"/>
    <property type="match status" value="1"/>
</dbReference>
<sequence length="399" mass="44610">MELIFELLSHPSLTATQEMRKRFDEKGGVIGRNADCTWQVVDGEQKVSKYHVTISYLDGAFFITDTSTNGVEVNGTGTYLVRDKPERIGHGTRYSLDRFVIRADLPQELQRALLLAREPQPAGIKIPDDAFMGGTLLDPLEPEVLNYSVFDVTQSDNTPASMDLQFTDRAPLDFENLSVPQLVEATQAPTPQPECDPQAPDMDGFWADFGAALGVDVLAMEQAGREALAIKAATVLKQTVAGLQQSLWTRSELKNQLRLARTVIPGTRHNPLTSTHDAGEALDLLLAPHKAHQLSAEQVVWRAFRDLQAHQVALLSASRAAVRASLEHFSPQQLTLRQERDGHQPWFATSGSRWRAFSRYHQALQQDDDWCERMLARDFAQAYEEQVRLITTLHNDTQG</sequence>
<gene>
    <name evidence="2" type="primary">tagH</name>
    <name evidence="2" type="ORF">FJD37_15135</name>
</gene>
<dbReference type="Pfam" id="PF00498">
    <property type="entry name" value="FHA"/>
    <property type="match status" value="1"/>
</dbReference>
<dbReference type="Pfam" id="PF20232">
    <property type="entry name" value="T6SS_FHA_C"/>
    <property type="match status" value="1"/>
</dbReference>
<dbReference type="EMBL" id="VFIP01000029">
    <property type="protein sequence ID" value="TWR88475.1"/>
    <property type="molecule type" value="Genomic_DNA"/>
</dbReference>
<dbReference type="InterPro" id="IPR017735">
    <property type="entry name" value="T6SS_FHA"/>
</dbReference>
<dbReference type="NCBIfam" id="TIGR03354">
    <property type="entry name" value="VI_FHA"/>
    <property type="match status" value="1"/>
</dbReference>
<proteinExistence type="predicted"/>
<feature type="domain" description="FHA" evidence="1">
    <location>
        <begin position="28"/>
        <end position="78"/>
    </location>
</feature>
<dbReference type="OrthoDB" id="273564at2"/>
<reference evidence="2 3" key="1">
    <citation type="submission" date="2019-06" db="EMBL/GenBank/DDBJ databases">
        <title>Pseudomonas bimorpha sp. nov. isolated from bovine raw milk and skim milk concentrate.</title>
        <authorList>
            <person name="Hofmann K."/>
            <person name="Huptas C."/>
            <person name="Doll E."/>
            <person name="Scherer S."/>
            <person name="Wenning M."/>
        </authorList>
    </citation>
    <scope>NUCLEOTIDE SEQUENCE [LARGE SCALE GENOMIC DNA]</scope>
    <source>
        <strain evidence="2 3">DSM 108990</strain>
    </source>
</reference>
<name>A0A5C5PVP2_9PSED</name>
<organism evidence="2 3">
    <name type="scientific">Pseudomonas saxonica</name>
    <dbReference type="NCBI Taxonomy" id="2600598"/>
    <lineage>
        <taxon>Bacteria</taxon>
        <taxon>Pseudomonadati</taxon>
        <taxon>Pseudomonadota</taxon>
        <taxon>Gammaproteobacteria</taxon>
        <taxon>Pseudomonadales</taxon>
        <taxon>Pseudomonadaceae</taxon>
        <taxon>Pseudomonas</taxon>
    </lineage>
</organism>
<dbReference type="PROSITE" id="PS50006">
    <property type="entry name" value="FHA_DOMAIN"/>
    <property type="match status" value="1"/>
</dbReference>
<dbReference type="InterPro" id="IPR000253">
    <property type="entry name" value="FHA_dom"/>
</dbReference>
<dbReference type="RefSeq" id="WP_146426573.1">
    <property type="nucleotide sequence ID" value="NZ_VFIP01000029.1"/>
</dbReference>
<dbReference type="AlphaFoldDB" id="A0A5C5PVP2"/>
<evidence type="ECO:0000259" key="1">
    <source>
        <dbReference type="PROSITE" id="PS50006"/>
    </source>
</evidence>
<accession>A0A5C5PVP2</accession>